<keyword evidence="8" id="KW-0966">Cell projection</keyword>
<dbReference type="InterPro" id="IPR001029">
    <property type="entry name" value="Flagellin_N"/>
</dbReference>
<keyword evidence="4" id="KW-0964">Secreted</keyword>
<dbReference type="Pfam" id="PF00700">
    <property type="entry name" value="Flagellin_C"/>
    <property type="match status" value="1"/>
</dbReference>
<dbReference type="GO" id="GO:0009424">
    <property type="term" value="C:bacterial-type flagellum hook"/>
    <property type="evidence" value="ECO:0007669"/>
    <property type="project" value="InterPro"/>
</dbReference>
<comment type="similarity">
    <text evidence="3">Belongs to the bacterial flagellin family.</text>
</comment>
<dbReference type="SUPFAM" id="SSF64518">
    <property type="entry name" value="Phase 1 flagellin"/>
    <property type="match status" value="1"/>
</dbReference>
<evidence type="ECO:0000313" key="9">
    <source>
        <dbReference type="Proteomes" id="UP000250579"/>
    </source>
</evidence>
<evidence type="ECO:0000259" key="7">
    <source>
        <dbReference type="Pfam" id="PF00700"/>
    </source>
</evidence>
<dbReference type="GO" id="GO:0005576">
    <property type="term" value="C:extracellular region"/>
    <property type="evidence" value="ECO:0007669"/>
    <property type="project" value="UniProtKB-SubCell"/>
</dbReference>
<dbReference type="NCBIfam" id="TIGR02550">
    <property type="entry name" value="flagell_flgL"/>
    <property type="match status" value="1"/>
</dbReference>
<feature type="domain" description="Flagellin N-terminal" evidence="6">
    <location>
        <begin position="3"/>
        <end position="140"/>
    </location>
</feature>
<dbReference type="Pfam" id="PF00669">
    <property type="entry name" value="Flagellin_N"/>
    <property type="match status" value="1"/>
</dbReference>
<protein>
    <submittedName>
        <fullName evidence="8">Flagellar hook-associated protein 3</fullName>
    </submittedName>
</protein>
<evidence type="ECO:0000259" key="6">
    <source>
        <dbReference type="Pfam" id="PF00669"/>
    </source>
</evidence>
<dbReference type="GO" id="GO:0071973">
    <property type="term" value="P:bacterial-type flagellum-dependent cell motility"/>
    <property type="evidence" value="ECO:0007669"/>
    <property type="project" value="InterPro"/>
</dbReference>
<feature type="domain" description="Flagellin C-terminal" evidence="7">
    <location>
        <begin position="447"/>
        <end position="523"/>
    </location>
</feature>
<proteinExistence type="inferred from homology"/>
<organism evidence="8 9">
    <name type="scientific">Pseudomonas oryzihabitans</name>
    <dbReference type="NCBI Taxonomy" id="47885"/>
    <lineage>
        <taxon>Bacteria</taxon>
        <taxon>Pseudomonadati</taxon>
        <taxon>Pseudomonadota</taxon>
        <taxon>Gammaproteobacteria</taxon>
        <taxon>Pseudomonadales</taxon>
        <taxon>Pseudomonadaceae</taxon>
        <taxon>Pseudomonas</taxon>
    </lineage>
</organism>
<comment type="subcellular location">
    <subcellularLocation>
        <location evidence="1">Bacterial flagellum</location>
    </subcellularLocation>
    <subcellularLocation>
        <location evidence="2">Secreted</location>
    </subcellularLocation>
</comment>
<dbReference type="EMBL" id="CP022198">
    <property type="protein sequence ID" value="AXA68001.1"/>
    <property type="molecule type" value="Genomic_DNA"/>
</dbReference>
<evidence type="ECO:0000256" key="4">
    <source>
        <dbReference type="ARBA" id="ARBA00022525"/>
    </source>
</evidence>
<evidence type="ECO:0000256" key="5">
    <source>
        <dbReference type="ARBA" id="ARBA00023143"/>
    </source>
</evidence>
<dbReference type="GO" id="GO:0005198">
    <property type="term" value="F:structural molecule activity"/>
    <property type="evidence" value="ECO:0007669"/>
    <property type="project" value="InterPro"/>
</dbReference>
<dbReference type="InterPro" id="IPR001492">
    <property type="entry name" value="Flagellin"/>
</dbReference>
<keyword evidence="5" id="KW-0975">Bacterial flagellum</keyword>
<evidence type="ECO:0000256" key="3">
    <source>
        <dbReference type="ARBA" id="ARBA00005709"/>
    </source>
</evidence>
<keyword evidence="8" id="KW-0969">Cilium</keyword>
<dbReference type="PANTHER" id="PTHR42792:SF1">
    <property type="entry name" value="FLAGELLAR HOOK-ASSOCIATED PROTEIN 3"/>
    <property type="match status" value="1"/>
</dbReference>
<dbReference type="RefSeq" id="WP_208692054.1">
    <property type="nucleotide sequence ID" value="NZ_CP022198.1"/>
</dbReference>
<evidence type="ECO:0000256" key="1">
    <source>
        <dbReference type="ARBA" id="ARBA00004365"/>
    </source>
</evidence>
<accession>A0A2Z5AF86</accession>
<dbReference type="Gene3D" id="1.20.1330.10">
    <property type="entry name" value="f41 fragment of flagellin, N-terminal domain"/>
    <property type="match status" value="2"/>
</dbReference>
<dbReference type="Proteomes" id="UP000250579">
    <property type="component" value="Chromosome"/>
</dbReference>
<dbReference type="PANTHER" id="PTHR42792">
    <property type="entry name" value="FLAGELLIN"/>
    <property type="match status" value="1"/>
</dbReference>
<name>A0A2Z5AF86_9PSED</name>
<keyword evidence="8" id="KW-0282">Flagellum</keyword>
<evidence type="ECO:0000313" key="8">
    <source>
        <dbReference type="EMBL" id="AXA68001.1"/>
    </source>
</evidence>
<gene>
    <name evidence="8" type="primary">flgL</name>
    <name evidence="8" type="ORF">CE139_20080</name>
</gene>
<dbReference type="NCBIfam" id="NF009361">
    <property type="entry name" value="PRK12717.1"/>
    <property type="match status" value="1"/>
</dbReference>
<dbReference type="AlphaFoldDB" id="A0A2Z5AF86"/>
<dbReference type="InterPro" id="IPR013384">
    <property type="entry name" value="Flagell_FlgL"/>
</dbReference>
<reference evidence="8 9" key="1">
    <citation type="submission" date="2017-06" db="EMBL/GenBank/DDBJ databases">
        <title>Evolution towards high GC content and high-temperature stress adaptation in endophytic Pseudomonas oryzihabitans impacted its plant-growth promoting traits.</title>
        <authorList>
            <person name="Nascimento F.X."/>
        </authorList>
    </citation>
    <scope>NUCLEOTIDE SEQUENCE [LARGE SCALE GENOMIC DNA]</scope>
    <source>
        <strain evidence="8 9">MS8</strain>
    </source>
</reference>
<dbReference type="InterPro" id="IPR046358">
    <property type="entry name" value="Flagellin_C"/>
</dbReference>
<sequence length="529" mass="55830">MRISTPQMFSSSTQGYSDGYSNMTKTLEQISSGVRIQTPADDPVGSARLLQLDQQKTLLTQYSGNMTTANNALTNEESVLTTITNVLQNARALAVQAGNGSYTDANRSAISDQLGDIQDQLFSLMNSKDANGNYLFAGSNGTVQPFVKNPDGSYSYKGDQSSLSVQVSDTLNLAISDNGWSTFQSAQNADLTTSSLTTNPNADGTQRVFLSQGTVTDDNSFNSSFRSGAPYKLQVLSSTQFKIFDANNTDVTSEVSGNGSYQTTTGDAVTVNFRGAQLALDVSLKSTDDSTATSSLVAGYSFSFGVKPETFDITRTASNTSTAQLSGGSVTNATTYSTTFPNNGVLLKFSSATDYSVYALPTTTSSTPLSTGTLGGTYPASITINGAQFSINSAAASGDQFTVAGSSNQTQNILDTIKNLRTALDTPTTNDPQAELNIRNAVASAITNLDNGMNQVYKVTSSLGARQQTIDTLTTESQSLSLSNATTQSSIRDTDMSEATSKLTLQQTMLQAAQAAFAKVSQLSLFDKI</sequence>
<evidence type="ECO:0000256" key="2">
    <source>
        <dbReference type="ARBA" id="ARBA00004613"/>
    </source>
</evidence>